<comment type="caution">
    <text evidence="5">The sequence shown here is derived from an EMBL/GenBank/DDBJ whole genome shotgun (WGS) entry which is preliminary data.</text>
</comment>
<proteinExistence type="inferred from homology"/>
<dbReference type="CDD" id="cd03443">
    <property type="entry name" value="PaaI_thioesterase"/>
    <property type="match status" value="1"/>
</dbReference>
<organism evidence="5 6">
    <name type="scientific">Ephemerocybe angulata</name>
    <dbReference type="NCBI Taxonomy" id="980116"/>
    <lineage>
        <taxon>Eukaryota</taxon>
        <taxon>Fungi</taxon>
        <taxon>Dikarya</taxon>
        <taxon>Basidiomycota</taxon>
        <taxon>Agaricomycotina</taxon>
        <taxon>Agaricomycetes</taxon>
        <taxon>Agaricomycetidae</taxon>
        <taxon>Agaricales</taxon>
        <taxon>Agaricineae</taxon>
        <taxon>Psathyrellaceae</taxon>
        <taxon>Ephemerocybe</taxon>
    </lineage>
</organism>
<evidence type="ECO:0000256" key="2">
    <source>
        <dbReference type="ARBA" id="ARBA00022801"/>
    </source>
</evidence>
<evidence type="ECO:0000313" key="5">
    <source>
        <dbReference type="EMBL" id="KAF6744302.1"/>
    </source>
</evidence>
<protein>
    <submittedName>
        <fullName evidence="5">HotDog domain-containing protein</fullName>
    </submittedName>
</protein>
<evidence type="ECO:0000256" key="3">
    <source>
        <dbReference type="SAM" id="MobiDB-lite"/>
    </source>
</evidence>
<dbReference type="InterPro" id="IPR029069">
    <property type="entry name" value="HotDog_dom_sf"/>
</dbReference>
<dbReference type="Pfam" id="PF03061">
    <property type="entry name" value="4HBT"/>
    <property type="match status" value="1"/>
</dbReference>
<dbReference type="PANTHER" id="PTHR21660:SF1">
    <property type="entry name" value="ACYL-COENZYME A THIOESTERASE 13"/>
    <property type="match status" value="1"/>
</dbReference>
<gene>
    <name evidence="5" type="ORF">DFP72DRAFT_826082</name>
</gene>
<keyword evidence="6" id="KW-1185">Reference proteome</keyword>
<accession>A0A8H6LXJ2</accession>
<feature type="domain" description="Thioesterase" evidence="4">
    <location>
        <begin position="115"/>
        <end position="191"/>
    </location>
</feature>
<dbReference type="AlphaFoldDB" id="A0A8H6LXJ2"/>
<dbReference type="EMBL" id="JACGCI010000124">
    <property type="protein sequence ID" value="KAF6744302.1"/>
    <property type="molecule type" value="Genomic_DNA"/>
</dbReference>
<evidence type="ECO:0000256" key="1">
    <source>
        <dbReference type="ARBA" id="ARBA00008324"/>
    </source>
</evidence>
<keyword evidence="2" id="KW-0378">Hydrolase</keyword>
<feature type="region of interest" description="Disordered" evidence="3">
    <location>
        <begin position="1"/>
        <end position="27"/>
    </location>
</feature>
<name>A0A8H6LXJ2_9AGAR</name>
<sequence length="211" mass="22445">AHASHRSSDSSPPLIQSMSASPDSPKHWVDPAALPNYGDASTIAGNAPDYVKQLNYNTYIAYGVGDPDCFGHSVGKSVNFVEVNINRKHERNGRLEATTVAELKVTRHMLNGAKMLHGGCLAYVVDNCCSTPLVVLGLIQNVNGVGVTQSMNVLFHSPAPLGTILRIVSSSVSLGGRVMSSRCEVLDKESGRIVASAFLNKMQPAVISSKL</sequence>
<comment type="similarity">
    <text evidence="1">Belongs to the thioesterase PaaI family.</text>
</comment>
<dbReference type="InterPro" id="IPR006683">
    <property type="entry name" value="Thioestr_dom"/>
</dbReference>
<dbReference type="InterPro" id="IPR039298">
    <property type="entry name" value="ACOT13"/>
</dbReference>
<dbReference type="OrthoDB" id="2831072at2759"/>
<feature type="non-terminal residue" evidence="5">
    <location>
        <position position="211"/>
    </location>
</feature>
<feature type="compositionally biased region" description="Polar residues" evidence="3">
    <location>
        <begin position="9"/>
        <end position="22"/>
    </location>
</feature>
<reference evidence="5 6" key="1">
    <citation type="submission" date="2020-07" db="EMBL/GenBank/DDBJ databases">
        <title>Comparative genomics of pyrophilous fungi reveals a link between fire events and developmental genes.</title>
        <authorList>
            <consortium name="DOE Joint Genome Institute"/>
            <person name="Steindorff A.S."/>
            <person name="Carver A."/>
            <person name="Calhoun S."/>
            <person name="Stillman K."/>
            <person name="Liu H."/>
            <person name="Lipzen A."/>
            <person name="Pangilinan J."/>
            <person name="Labutti K."/>
            <person name="Bruns T.D."/>
            <person name="Grigoriev I.V."/>
        </authorList>
    </citation>
    <scope>NUCLEOTIDE SEQUENCE [LARGE SCALE GENOMIC DNA]</scope>
    <source>
        <strain evidence="5 6">CBS 144469</strain>
    </source>
</reference>
<dbReference type="GO" id="GO:0047617">
    <property type="term" value="F:fatty acyl-CoA hydrolase activity"/>
    <property type="evidence" value="ECO:0007669"/>
    <property type="project" value="InterPro"/>
</dbReference>
<dbReference type="SUPFAM" id="SSF54637">
    <property type="entry name" value="Thioesterase/thiol ester dehydrase-isomerase"/>
    <property type="match status" value="1"/>
</dbReference>
<dbReference type="Proteomes" id="UP000521943">
    <property type="component" value="Unassembled WGS sequence"/>
</dbReference>
<evidence type="ECO:0000313" key="6">
    <source>
        <dbReference type="Proteomes" id="UP000521943"/>
    </source>
</evidence>
<dbReference type="Gene3D" id="3.10.129.10">
    <property type="entry name" value="Hotdog Thioesterase"/>
    <property type="match status" value="1"/>
</dbReference>
<evidence type="ECO:0000259" key="4">
    <source>
        <dbReference type="Pfam" id="PF03061"/>
    </source>
</evidence>
<dbReference type="PANTHER" id="PTHR21660">
    <property type="entry name" value="THIOESTERASE SUPERFAMILY MEMBER-RELATED"/>
    <property type="match status" value="1"/>
</dbReference>